<feature type="transmembrane region" description="Helical" evidence="1">
    <location>
        <begin position="97"/>
        <end position="118"/>
    </location>
</feature>
<keyword evidence="3" id="KW-1185">Reference proteome</keyword>
<evidence type="ECO:0000313" key="3">
    <source>
        <dbReference type="Proteomes" id="UP000527143"/>
    </source>
</evidence>
<feature type="transmembrane region" description="Helical" evidence="1">
    <location>
        <begin position="124"/>
        <end position="145"/>
    </location>
</feature>
<accession>A0A840YL98</accession>
<organism evidence="2 3">
    <name type="scientific">Sphingomonas xinjiangensis</name>
    <dbReference type="NCBI Taxonomy" id="643568"/>
    <lineage>
        <taxon>Bacteria</taxon>
        <taxon>Pseudomonadati</taxon>
        <taxon>Pseudomonadota</taxon>
        <taxon>Alphaproteobacteria</taxon>
        <taxon>Sphingomonadales</taxon>
        <taxon>Sphingomonadaceae</taxon>
        <taxon>Sphingomonas</taxon>
    </lineage>
</organism>
<dbReference type="Proteomes" id="UP000527143">
    <property type="component" value="Unassembled WGS sequence"/>
</dbReference>
<proteinExistence type="predicted"/>
<evidence type="ECO:0000313" key="2">
    <source>
        <dbReference type="EMBL" id="MBB5710010.1"/>
    </source>
</evidence>
<name>A0A840YL98_9SPHN</name>
<reference evidence="2 3" key="1">
    <citation type="submission" date="2020-08" db="EMBL/GenBank/DDBJ databases">
        <title>Genomic Encyclopedia of Type Strains, Phase IV (KMG-IV): sequencing the most valuable type-strain genomes for metagenomic binning, comparative biology and taxonomic classification.</title>
        <authorList>
            <person name="Goeker M."/>
        </authorList>
    </citation>
    <scope>NUCLEOTIDE SEQUENCE [LARGE SCALE GENOMIC DNA]</scope>
    <source>
        <strain evidence="2 3">DSM 26736</strain>
    </source>
</reference>
<keyword evidence="1" id="KW-1133">Transmembrane helix</keyword>
<feature type="transmembrane region" description="Helical" evidence="1">
    <location>
        <begin position="157"/>
        <end position="178"/>
    </location>
</feature>
<keyword evidence="1" id="KW-0812">Transmembrane</keyword>
<sequence length="183" mass="19641">MEKLRWLAGLVEATFFNPARRADRRAYRTSLRSHSKRTVRRNLRSICESVTLKSGEEGLMDVMNMLQAATILLLLAALGGVAMAARRFANKVNPPDWLAMAHGFLASAALALLVYAAFQDGVPASAATGIVVLLAGSAGGILMNLRYHLAGKLIPQWLLHVHILLGVVGTTLVAWGAWGAPTS</sequence>
<gene>
    <name evidence="2" type="ORF">FHT02_001238</name>
</gene>
<keyword evidence="1" id="KW-0472">Membrane</keyword>
<comment type="caution">
    <text evidence="2">The sequence shown here is derived from an EMBL/GenBank/DDBJ whole genome shotgun (WGS) entry which is preliminary data.</text>
</comment>
<protein>
    <submittedName>
        <fullName evidence="2">Uncharacterized protein</fullName>
    </submittedName>
</protein>
<dbReference type="AlphaFoldDB" id="A0A840YL98"/>
<evidence type="ECO:0000256" key="1">
    <source>
        <dbReference type="SAM" id="Phobius"/>
    </source>
</evidence>
<dbReference type="EMBL" id="JACIJF010000003">
    <property type="protein sequence ID" value="MBB5710010.1"/>
    <property type="molecule type" value="Genomic_DNA"/>
</dbReference>
<feature type="transmembrane region" description="Helical" evidence="1">
    <location>
        <begin position="65"/>
        <end position="85"/>
    </location>
</feature>